<sequence length="340" mass="36232">MPLLETHDPLVPTRIEQGGRRFEFNAVPVAVATVADTAFSAWGDGLIRAFRPGAEPEALPVHKGAVLSMVAEPSGTILTGGDDGRFCRIAPDGVTDLATFPRKWVDHVAAGADGVFACSVGREIHLWDGARRELLAAPSTAGGLAFDSKGGRLAVAHYGGVTIWSREKRSWKPTILKWAGSHTAVTFSPDNRFVMTRMQENALHGWRLRDKADLRMSGYPTKVKGWSWAGRLPWLATTGADAAILWPFDGAKGPMGKGPMQLAWGGRGYVTAIASVPGQESVLAGYSSGAVIWSRIDQIAEPHAVKRPTGAPITLLAVTPGTVWMLAADEQGGVLWAPLG</sequence>
<gene>
    <name evidence="1" type="ORF">AKL17_1134</name>
</gene>
<dbReference type="InterPro" id="IPR015943">
    <property type="entry name" value="WD40/YVTN_repeat-like_dom_sf"/>
</dbReference>
<dbReference type="STRING" id="1335048.AKL17_1134"/>
<dbReference type="Gene3D" id="2.130.10.10">
    <property type="entry name" value="YVTN repeat-like/Quinoprotein amine dehydrogenase"/>
    <property type="match status" value="2"/>
</dbReference>
<dbReference type="KEGG" id="daa:AKL17_1134"/>
<dbReference type="EMBL" id="CP012661">
    <property type="protein sequence ID" value="AMY68390.1"/>
    <property type="molecule type" value="Genomic_DNA"/>
</dbReference>
<accession>A0A159Z2R6</accession>
<dbReference type="RefSeq" id="WP_066811395.1">
    <property type="nucleotide sequence ID" value="NZ_CP012661.1"/>
</dbReference>
<evidence type="ECO:0000313" key="2">
    <source>
        <dbReference type="Proteomes" id="UP000076128"/>
    </source>
</evidence>
<keyword evidence="2" id="KW-1185">Reference proteome</keyword>
<name>A0A159Z2R6_9RHOB</name>
<organism evidence="1 2">
    <name type="scientific">Frigidibacter mobilis</name>
    <dbReference type="NCBI Taxonomy" id="1335048"/>
    <lineage>
        <taxon>Bacteria</taxon>
        <taxon>Pseudomonadati</taxon>
        <taxon>Pseudomonadota</taxon>
        <taxon>Alphaproteobacteria</taxon>
        <taxon>Rhodobacterales</taxon>
        <taxon>Paracoccaceae</taxon>
        <taxon>Frigidibacter</taxon>
    </lineage>
</organism>
<dbReference type="SUPFAM" id="SSF50978">
    <property type="entry name" value="WD40 repeat-like"/>
    <property type="match status" value="1"/>
</dbReference>
<proteinExistence type="predicted"/>
<evidence type="ECO:0000313" key="1">
    <source>
        <dbReference type="EMBL" id="AMY68390.1"/>
    </source>
</evidence>
<dbReference type="OrthoDB" id="9814620at2"/>
<protein>
    <submittedName>
        <fullName evidence="1">Wd-40 repeat protein</fullName>
    </submittedName>
</protein>
<dbReference type="AlphaFoldDB" id="A0A159Z2R6"/>
<dbReference type="InterPro" id="IPR036322">
    <property type="entry name" value="WD40_repeat_dom_sf"/>
</dbReference>
<reference evidence="1 2" key="1">
    <citation type="submission" date="2015-09" db="EMBL/GenBank/DDBJ databases">
        <title>Complete genome sequence of Defluviimonas alba cai42t isolated from an oilfield in Xinjiang.</title>
        <authorList>
            <person name="Geng S."/>
            <person name="Pan X."/>
            <person name="Wu X."/>
        </authorList>
    </citation>
    <scope>NUCLEOTIDE SEQUENCE [LARGE SCALE GENOMIC DNA]</scope>
    <source>
        <strain evidence="2">cai42</strain>
    </source>
</reference>
<dbReference type="PATRIC" id="fig|1335048.3.peg.1171"/>
<dbReference type="Proteomes" id="UP000076128">
    <property type="component" value="Chromosome"/>
</dbReference>